<feature type="region of interest" description="Disordered" evidence="3">
    <location>
        <begin position="674"/>
        <end position="706"/>
    </location>
</feature>
<gene>
    <name evidence="5" type="ORF">Rsub_01709</name>
</gene>
<feature type="region of interest" description="Disordered" evidence="3">
    <location>
        <begin position="369"/>
        <end position="406"/>
    </location>
</feature>
<dbReference type="InterPro" id="IPR015915">
    <property type="entry name" value="Kelch-typ_b-propeller"/>
</dbReference>
<organism evidence="5 6">
    <name type="scientific">Raphidocelis subcapitata</name>
    <dbReference type="NCBI Taxonomy" id="307507"/>
    <lineage>
        <taxon>Eukaryota</taxon>
        <taxon>Viridiplantae</taxon>
        <taxon>Chlorophyta</taxon>
        <taxon>core chlorophytes</taxon>
        <taxon>Chlorophyceae</taxon>
        <taxon>CS clade</taxon>
        <taxon>Sphaeropleales</taxon>
        <taxon>Selenastraceae</taxon>
        <taxon>Raphidocelis</taxon>
    </lineage>
</organism>
<proteinExistence type="predicted"/>
<accession>A0A2V0NMQ3</accession>
<comment type="caution">
    <text evidence="5">The sequence shown here is derived from an EMBL/GenBank/DDBJ whole genome shotgun (WGS) entry which is preliminary data.</text>
</comment>
<feature type="region of interest" description="Disordered" evidence="3">
    <location>
        <begin position="631"/>
        <end position="657"/>
    </location>
</feature>
<evidence type="ECO:0000259" key="4">
    <source>
        <dbReference type="Pfam" id="PF24981"/>
    </source>
</evidence>
<evidence type="ECO:0000256" key="2">
    <source>
        <dbReference type="ARBA" id="ARBA00022737"/>
    </source>
</evidence>
<keyword evidence="6" id="KW-1185">Reference proteome</keyword>
<feature type="compositionally biased region" description="Low complexity" evidence="3">
    <location>
        <begin position="680"/>
        <end position="699"/>
    </location>
</feature>
<dbReference type="AlphaFoldDB" id="A0A2V0NMQ3"/>
<dbReference type="Pfam" id="PF24981">
    <property type="entry name" value="Beta-prop_ATRN-LZTR1"/>
    <property type="match status" value="1"/>
</dbReference>
<feature type="region of interest" description="Disordered" evidence="3">
    <location>
        <begin position="722"/>
        <end position="760"/>
    </location>
</feature>
<dbReference type="STRING" id="307507.A0A2V0NMQ3"/>
<keyword evidence="2" id="KW-0677">Repeat</keyword>
<feature type="compositionally biased region" description="Basic and acidic residues" evidence="3">
    <location>
        <begin position="593"/>
        <end position="611"/>
    </location>
</feature>
<protein>
    <recommendedName>
        <fullName evidence="4">Attractin/MKLN-like beta-propeller domain-containing protein</fullName>
    </recommendedName>
</protein>
<dbReference type="EMBL" id="BDRX01000006">
    <property type="protein sequence ID" value="GBF88808.1"/>
    <property type="molecule type" value="Genomic_DNA"/>
</dbReference>
<dbReference type="Gene3D" id="2.120.10.80">
    <property type="entry name" value="Kelch-type beta propeller"/>
    <property type="match status" value="2"/>
</dbReference>
<name>A0A2V0NMQ3_9CHLO</name>
<dbReference type="PANTHER" id="PTHR46093">
    <property type="entry name" value="ACYL-COA-BINDING DOMAIN-CONTAINING PROTEIN 5"/>
    <property type="match status" value="1"/>
</dbReference>
<feature type="compositionally biased region" description="Low complexity" evidence="3">
    <location>
        <begin position="369"/>
        <end position="383"/>
    </location>
</feature>
<dbReference type="PANTHER" id="PTHR46093:SF18">
    <property type="entry name" value="FIBRONECTIN TYPE-III DOMAIN-CONTAINING PROTEIN"/>
    <property type="match status" value="1"/>
</dbReference>
<dbReference type="Proteomes" id="UP000247498">
    <property type="component" value="Unassembled WGS sequence"/>
</dbReference>
<dbReference type="InterPro" id="IPR056737">
    <property type="entry name" value="Beta-prop_ATRN-MKLN-like"/>
</dbReference>
<feature type="domain" description="Attractin/MKLN-like beta-propeller" evidence="4">
    <location>
        <begin position="18"/>
        <end position="256"/>
    </location>
</feature>
<feature type="compositionally biased region" description="Low complexity" evidence="3">
    <location>
        <begin position="547"/>
        <end position="556"/>
    </location>
</feature>
<feature type="compositionally biased region" description="Basic and acidic residues" evidence="3">
    <location>
        <begin position="644"/>
        <end position="654"/>
    </location>
</feature>
<feature type="compositionally biased region" description="Low complexity" evidence="3">
    <location>
        <begin position="397"/>
        <end position="406"/>
    </location>
</feature>
<evidence type="ECO:0000313" key="6">
    <source>
        <dbReference type="Proteomes" id="UP000247498"/>
    </source>
</evidence>
<feature type="compositionally biased region" description="Low complexity" evidence="3">
    <location>
        <begin position="576"/>
        <end position="592"/>
    </location>
</feature>
<feature type="region of interest" description="Disordered" evidence="3">
    <location>
        <begin position="521"/>
        <end position="614"/>
    </location>
</feature>
<evidence type="ECO:0000256" key="1">
    <source>
        <dbReference type="ARBA" id="ARBA00022441"/>
    </source>
</evidence>
<feature type="compositionally biased region" description="Basic and acidic residues" evidence="3">
    <location>
        <begin position="521"/>
        <end position="546"/>
    </location>
</feature>
<dbReference type="OrthoDB" id="10251809at2759"/>
<sequence>MEAAPAGAWSRLAYAGGARCGHTATVVGAHVYVCGGRRGDTYFTDLLRYDAEAGTWETLSQTISCGARANHSATLVHPPGGGAEIWFVAGQSKELVYDDCWALDLATLTWRRVEVSDGGQGLLSRTAHTAEPHPQRPHEILIFGGYGGNGQSYAFVNSLVSLDTVTGAAVELAPAGRLPTARAYHSWSTVGSVGYVFGGRCGEGGIEAGDPSLLCAYDAAANAWLDLEGRVHGEAPGPRSSHRSVALAGRVLMLGGTAKGPTGKPAGTGSLRTLIVAPAGQLVWSSCDEPPGTAQQRLFDRSAHAMMLLNGGGALAVHCGFIPVDRERGRKTLYTGDFWALPLDADAPARCAATQQLLAAAARPKRRAAAAGAAAGRGAQQAAKRTRGGGDGRGDESGAAGDQAHGAVAAATANGLERVSGELGTIRGELDAAQRNTQAQAARIAELEAQLAAAAGEAARGGDGGGGAARASAEAEAEAAQLREALQREQARANAAEEAARSLEQQRSEFEARLAEAERRALAAERQAKQAKRGAEEAEQSTRDHAAALADALQRAADAEQRAADAERRADEAGRGAEAQAAGALADALQRAADAEQRAADAERRADEAGRGAEAQAAALLAEALQRADEAERRASAAEQQAADAERRADEAGRGAEAQAAALLAEALQRADEAERRASAAEQSAAEAQQLASEAQEAAAEARGRASEADRLAAEVAGAVGRAADAEQRAEELSGELQRAEEEKRAADARAEAAARAQAEAEQSMASDVARLREELAAAQDVAAQAAARADSLAEELAVAQAAAERERSAWEHERQQLRLDMQTLQEATAGHAQELLKAGLGSSRAALEAQWRVLGMLMLHQVDLTHEAIRSGGSIESTAALEAAAAGVLGAAAGAAPGGGPG</sequence>
<feature type="compositionally biased region" description="Basic and acidic residues" evidence="3">
    <location>
        <begin position="724"/>
        <end position="753"/>
    </location>
</feature>
<evidence type="ECO:0000313" key="5">
    <source>
        <dbReference type="EMBL" id="GBF88808.1"/>
    </source>
</evidence>
<feature type="compositionally biased region" description="Basic and acidic residues" evidence="3">
    <location>
        <begin position="557"/>
        <end position="575"/>
    </location>
</feature>
<dbReference type="SUPFAM" id="SSF117281">
    <property type="entry name" value="Kelch motif"/>
    <property type="match status" value="1"/>
</dbReference>
<evidence type="ECO:0000256" key="3">
    <source>
        <dbReference type="SAM" id="MobiDB-lite"/>
    </source>
</evidence>
<dbReference type="InParanoid" id="A0A2V0NMQ3"/>
<keyword evidence="1" id="KW-0880">Kelch repeat</keyword>
<reference evidence="5 6" key="1">
    <citation type="journal article" date="2018" name="Sci. Rep.">
        <title>Raphidocelis subcapitata (=Pseudokirchneriella subcapitata) provides an insight into genome evolution and environmental adaptations in the Sphaeropleales.</title>
        <authorList>
            <person name="Suzuki S."/>
            <person name="Yamaguchi H."/>
            <person name="Nakajima N."/>
            <person name="Kawachi M."/>
        </authorList>
    </citation>
    <scope>NUCLEOTIDE SEQUENCE [LARGE SCALE GENOMIC DNA]</scope>
    <source>
        <strain evidence="5 6">NIES-35</strain>
    </source>
</reference>